<protein>
    <submittedName>
        <fullName evidence="2">Uncharacterized protein</fullName>
    </submittedName>
</protein>
<comment type="caution">
    <text evidence="2">The sequence shown here is derived from an EMBL/GenBank/DDBJ whole genome shotgun (WGS) entry which is preliminary data.</text>
</comment>
<sequence>MATVRHDKLVALPSLSCALSSLPQATSLDCVSLHPSMYAQHAAESEAKLRKVLSKTASTPHSAAPLRPYMHSSSHADSPNSSPPLMMRKSQKPKFQA</sequence>
<reference evidence="2" key="1">
    <citation type="submission" date="2021-03" db="EMBL/GenBank/DDBJ databases">
        <title>Evolutionary innovations through gain and loss of genes in the ectomycorrhizal Boletales.</title>
        <authorList>
            <person name="Wu G."/>
            <person name="Miyauchi S."/>
            <person name="Morin E."/>
            <person name="Yang Z.-L."/>
            <person name="Xu J."/>
            <person name="Martin F.M."/>
        </authorList>
    </citation>
    <scope>NUCLEOTIDE SEQUENCE</scope>
    <source>
        <strain evidence="2">BR01</strain>
    </source>
</reference>
<feature type="region of interest" description="Disordered" evidence="1">
    <location>
        <begin position="53"/>
        <end position="97"/>
    </location>
</feature>
<keyword evidence="3" id="KW-1185">Reference proteome</keyword>
<accession>A0A8I2YRI7</accession>
<evidence type="ECO:0000256" key="1">
    <source>
        <dbReference type="SAM" id="MobiDB-lite"/>
    </source>
</evidence>
<organism evidence="2 3">
    <name type="scientific">Boletus reticuloceps</name>
    <dbReference type="NCBI Taxonomy" id="495285"/>
    <lineage>
        <taxon>Eukaryota</taxon>
        <taxon>Fungi</taxon>
        <taxon>Dikarya</taxon>
        <taxon>Basidiomycota</taxon>
        <taxon>Agaricomycotina</taxon>
        <taxon>Agaricomycetes</taxon>
        <taxon>Agaricomycetidae</taxon>
        <taxon>Boletales</taxon>
        <taxon>Boletineae</taxon>
        <taxon>Boletaceae</taxon>
        <taxon>Boletoideae</taxon>
        <taxon>Boletus</taxon>
    </lineage>
</organism>
<gene>
    <name evidence="2" type="ORF">JVT61DRAFT_1532</name>
</gene>
<proteinExistence type="predicted"/>
<evidence type="ECO:0000313" key="2">
    <source>
        <dbReference type="EMBL" id="KAG6376557.1"/>
    </source>
</evidence>
<evidence type="ECO:0000313" key="3">
    <source>
        <dbReference type="Proteomes" id="UP000683000"/>
    </source>
</evidence>
<feature type="compositionally biased region" description="Low complexity" evidence="1">
    <location>
        <begin position="72"/>
        <end position="84"/>
    </location>
</feature>
<dbReference type="EMBL" id="JAGFBS010000011">
    <property type="protein sequence ID" value="KAG6376557.1"/>
    <property type="molecule type" value="Genomic_DNA"/>
</dbReference>
<dbReference type="OrthoDB" id="3267993at2759"/>
<name>A0A8I2YRI7_9AGAM</name>
<dbReference type="AlphaFoldDB" id="A0A8I2YRI7"/>
<dbReference type="Proteomes" id="UP000683000">
    <property type="component" value="Unassembled WGS sequence"/>
</dbReference>